<name>A0A0E9SCS2_ANGAN</name>
<proteinExistence type="predicted"/>
<dbReference type="EMBL" id="GBXM01069388">
    <property type="protein sequence ID" value="JAH39189.1"/>
    <property type="molecule type" value="Transcribed_RNA"/>
</dbReference>
<accession>A0A0E9SCS2</accession>
<dbReference type="AlphaFoldDB" id="A0A0E9SCS2"/>
<reference evidence="1" key="1">
    <citation type="submission" date="2014-11" db="EMBL/GenBank/DDBJ databases">
        <authorList>
            <person name="Amaro Gonzalez C."/>
        </authorList>
    </citation>
    <scope>NUCLEOTIDE SEQUENCE</scope>
</reference>
<reference evidence="1" key="2">
    <citation type="journal article" date="2015" name="Fish Shellfish Immunol.">
        <title>Early steps in the European eel (Anguilla anguilla)-Vibrio vulnificus interaction in the gills: Role of the RtxA13 toxin.</title>
        <authorList>
            <person name="Callol A."/>
            <person name="Pajuelo D."/>
            <person name="Ebbesson L."/>
            <person name="Teles M."/>
            <person name="MacKenzie S."/>
            <person name="Amaro C."/>
        </authorList>
    </citation>
    <scope>NUCLEOTIDE SEQUENCE</scope>
</reference>
<organism evidence="1">
    <name type="scientific">Anguilla anguilla</name>
    <name type="common">European freshwater eel</name>
    <name type="synonym">Muraena anguilla</name>
    <dbReference type="NCBI Taxonomy" id="7936"/>
    <lineage>
        <taxon>Eukaryota</taxon>
        <taxon>Metazoa</taxon>
        <taxon>Chordata</taxon>
        <taxon>Craniata</taxon>
        <taxon>Vertebrata</taxon>
        <taxon>Euteleostomi</taxon>
        <taxon>Actinopterygii</taxon>
        <taxon>Neopterygii</taxon>
        <taxon>Teleostei</taxon>
        <taxon>Anguilliformes</taxon>
        <taxon>Anguillidae</taxon>
        <taxon>Anguilla</taxon>
    </lineage>
</organism>
<sequence>MVSCCSFLPRSSHESLSFPSLLAYARKM</sequence>
<evidence type="ECO:0000313" key="1">
    <source>
        <dbReference type="EMBL" id="JAH39189.1"/>
    </source>
</evidence>
<protein>
    <submittedName>
        <fullName evidence="1">Uncharacterized protein</fullName>
    </submittedName>
</protein>